<dbReference type="RefSeq" id="WP_071833742.1">
    <property type="nucleotide sequence ID" value="NZ_LSRP01000093.1"/>
</dbReference>
<dbReference type="EMBL" id="LSRP01000093">
    <property type="protein sequence ID" value="OJF95602.1"/>
    <property type="molecule type" value="Genomic_DNA"/>
</dbReference>
<accession>A0A657LVC4</accession>
<evidence type="ECO:0000313" key="2">
    <source>
        <dbReference type="Proteomes" id="UP000182661"/>
    </source>
</evidence>
<dbReference type="Gene3D" id="2.160.10.10">
    <property type="entry name" value="Hexapeptide repeat proteins"/>
    <property type="match status" value="1"/>
</dbReference>
<organism evidence="1 2">
    <name type="scientific">Pararhizobium antarcticum</name>
    <dbReference type="NCBI Taxonomy" id="1798805"/>
    <lineage>
        <taxon>Bacteria</taxon>
        <taxon>Pseudomonadati</taxon>
        <taxon>Pseudomonadota</taxon>
        <taxon>Alphaproteobacteria</taxon>
        <taxon>Hyphomicrobiales</taxon>
        <taxon>Rhizobiaceae</taxon>
        <taxon>Rhizobium/Agrobacterium group</taxon>
        <taxon>Pararhizobium</taxon>
    </lineage>
</organism>
<dbReference type="Pfam" id="PF00132">
    <property type="entry name" value="Hexapep"/>
    <property type="match status" value="1"/>
</dbReference>
<dbReference type="PANTHER" id="PTHR23416">
    <property type="entry name" value="SIALIC ACID SYNTHASE-RELATED"/>
    <property type="match status" value="1"/>
</dbReference>
<dbReference type="InterPro" id="IPR011004">
    <property type="entry name" value="Trimer_LpxA-like_sf"/>
</dbReference>
<protein>
    <recommendedName>
        <fullName evidence="3">Acetyltransferase</fullName>
    </recommendedName>
</protein>
<proteinExistence type="predicted"/>
<comment type="caution">
    <text evidence="1">The sequence shown here is derived from an EMBL/GenBank/DDBJ whole genome shotgun (WGS) entry which is preliminary data.</text>
</comment>
<sequence>MGNEMKGGVSGMALWAKLRDFLTALPRMRWMRPLAVKLEWGRENVLSIKGRFLGTLRVKGNNNRIDVPPSAQFRGHIFIQGNNINVSVGEHCRLVADIVVKGSNQSVSIGEGTTFASVYLLCIEASHIRIGRWCMFSREIEVRTSDAHSLLDRKTGKRLNPAASVTIGDHVWVGVGSIINKGTTIADDCVVGAKSFVNKPFAESGSLIAGVPAKIIKKDITWHRGRKRKYSPAEMEEWRLPPSDL</sequence>
<dbReference type="InterPro" id="IPR051159">
    <property type="entry name" value="Hexapeptide_acetyltransf"/>
</dbReference>
<dbReference type="Proteomes" id="UP000182661">
    <property type="component" value="Unassembled WGS sequence"/>
</dbReference>
<gene>
    <name evidence="1" type="ORF">AX760_19355</name>
</gene>
<reference evidence="1 2" key="1">
    <citation type="submission" date="2016-02" db="EMBL/GenBank/DDBJ databases">
        <title>Genome sequencing of a beta-galactosidase producing bacteria Rhizobium sp. 59.</title>
        <authorList>
            <person name="Wang D."/>
            <person name="Kot W."/>
            <person name="Qin Y."/>
            <person name="Hansen L."/>
            <person name="Naqvi K."/>
            <person name="Rensing C."/>
        </authorList>
    </citation>
    <scope>NUCLEOTIDE SEQUENCE [LARGE SCALE GENOMIC DNA]</scope>
    <source>
        <strain evidence="1 2">59</strain>
    </source>
</reference>
<keyword evidence="2" id="KW-1185">Reference proteome</keyword>
<evidence type="ECO:0008006" key="3">
    <source>
        <dbReference type="Google" id="ProtNLM"/>
    </source>
</evidence>
<dbReference type="OrthoDB" id="9815592at2"/>
<dbReference type="InterPro" id="IPR001451">
    <property type="entry name" value="Hexapep"/>
</dbReference>
<dbReference type="PANTHER" id="PTHR23416:SF78">
    <property type="entry name" value="LIPOPOLYSACCHARIDE BIOSYNTHESIS O-ACETYL TRANSFERASE WBBJ-RELATED"/>
    <property type="match status" value="1"/>
</dbReference>
<evidence type="ECO:0000313" key="1">
    <source>
        <dbReference type="EMBL" id="OJF95602.1"/>
    </source>
</evidence>
<dbReference type="AlphaFoldDB" id="A0A657LVC4"/>
<dbReference type="SUPFAM" id="SSF51161">
    <property type="entry name" value="Trimeric LpxA-like enzymes"/>
    <property type="match status" value="1"/>
</dbReference>
<dbReference type="CDD" id="cd04647">
    <property type="entry name" value="LbH_MAT_like"/>
    <property type="match status" value="1"/>
</dbReference>
<name>A0A657LVC4_9HYPH</name>